<evidence type="ECO:0000256" key="1">
    <source>
        <dbReference type="ARBA" id="ARBA00004141"/>
    </source>
</evidence>
<proteinExistence type="inferred from homology"/>
<keyword evidence="5" id="KW-0520">NAD</keyword>
<feature type="transmembrane region" description="Helical" evidence="6">
    <location>
        <begin position="20"/>
        <end position="43"/>
    </location>
</feature>
<dbReference type="Proteomes" id="UP001500908">
    <property type="component" value="Unassembled WGS sequence"/>
</dbReference>
<dbReference type="PANTHER" id="PTHR11432:SF3">
    <property type="entry name" value="NADH-UBIQUINONE OXIDOREDUCTASE CHAIN 1"/>
    <property type="match status" value="1"/>
</dbReference>
<keyword evidence="4 6" id="KW-0472">Membrane</keyword>
<dbReference type="PANTHER" id="PTHR11432">
    <property type="entry name" value="NADH DEHYDROGENASE SUBUNIT 1"/>
    <property type="match status" value="1"/>
</dbReference>
<evidence type="ECO:0000313" key="8">
    <source>
        <dbReference type="Proteomes" id="UP001500908"/>
    </source>
</evidence>
<evidence type="ECO:0000256" key="5">
    <source>
        <dbReference type="RuleBase" id="RU000471"/>
    </source>
</evidence>
<evidence type="ECO:0000256" key="6">
    <source>
        <dbReference type="SAM" id="Phobius"/>
    </source>
</evidence>
<evidence type="ECO:0000256" key="3">
    <source>
        <dbReference type="ARBA" id="ARBA00022989"/>
    </source>
</evidence>
<evidence type="ECO:0000256" key="4">
    <source>
        <dbReference type="ARBA" id="ARBA00023136"/>
    </source>
</evidence>
<dbReference type="InterPro" id="IPR001694">
    <property type="entry name" value="NADH_UbQ_OxRdtase_su1/FPO"/>
</dbReference>
<accession>A0ABP7FX99</accession>
<dbReference type="RefSeq" id="WP_344972320.1">
    <property type="nucleotide sequence ID" value="NZ_BAABDD010000013.1"/>
</dbReference>
<organism evidence="7 8">
    <name type="scientific">Salinactinospora qingdaonensis</name>
    <dbReference type="NCBI Taxonomy" id="702744"/>
    <lineage>
        <taxon>Bacteria</taxon>
        <taxon>Bacillati</taxon>
        <taxon>Actinomycetota</taxon>
        <taxon>Actinomycetes</taxon>
        <taxon>Streptosporangiales</taxon>
        <taxon>Nocardiopsidaceae</taxon>
        <taxon>Salinactinospora</taxon>
    </lineage>
</organism>
<dbReference type="EMBL" id="BAABDD010000013">
    <property type="protein sequence ID" value="GAA3749352.1"/>
    <property type="molecule type" value="Genomic_DNA"/>
</dbReference>
<protein>
    <recommendedName>
        <fullName evidence="9">NADH-quinone oxidoreductase subunit H</fullName>
    </recommendedName>
</protein>
<feature type="transmembrane region" description="Helical" evidence="6">
    <location>
        <begin position="128"/>
        <end position="154"/>
    </location>
</feature>
<dbReference type="Pfam" id="PF00146">
    <property type="entry name" value="NADHdh"/>
    <property type="match status" value="1"/>
</dbReference>
<feature type="transmembrane region" description="Helical" evidence="6">
    <location>
        <begin position="272"/>
        <end position="291"/>
    </location>
</feature>
<reference evidence="8" key="1">
    <citation type="journal article" date="2019" name="Int. J. Syst. Evol. Microbiol.">
        <title>The Global Catalogue of Microorganisms (GCM) 10K type strain sequencing project: providing services to taxonomists for standard genome sequencing and annotation.</title>
        <authorList>
            <consortium name="The Broad Institute Genomics Platform"/>
            <consortium name="The Broad Institute Genome Sequencing Center for Infectious Disease"/>
            <person name="Wu L."/>
            <person name="Ma J."/>
        </authorList>
    </citation>
    <scope>NUCLEOTIDE SEQUENCE [LARGE SCALE GENOMIC DNA]</scope>
    <source>
        <strain evidence="8">JCM 17137</strain>
    </source>
</reference>
<name>A0ABP7FX99_9ACTN</name>
<keyword evidence="3 6" id="KW-1133">Transmembrane helix</keyword>
<evidence type="ECO:0008006" key="9">
    <source>
        <dbReference type="Google" id="ProtNLM"/>
    </source>
</evidence>
<comment type="similarity">
    <text evidence="5">Belongs to the complex I subunit 1 family.</text>
</comment>
<feature type="transmembrane region" description="Helical" evidence="6">
    <location>
        <begin position="246"/>
        <end position="266"/>
    </location>
</feature>
<feature type="transmembrane region" description="Helical" evidence="6">
    <location>
        <begin position="303"/>
        <end position="328"/>
    </location>
</feature>
<evidence type="ECO:0000313" key="7">
    <source>
        <dbReference type="EMBL" id="GAA3749352.1"/>
    </source>
</evidence>
<comment type="subcellular location">
    <subcellularLocation>
        <location evidence="5">Cell membrane</location>
        <topology evidence="5">Multi-pass membrane protein</topology>
    </subcellularLocation>
    <subcellularLocation>
        <location evidence="1">Membrane</location>
        <topology evidence="1">Multi-pass membrane protein</topology>
    </subcellularLocation>
</comment>
<feature type="transmembrane region" description="Helical" evidence="6">
    <location>
        <begin position="191"/>
        <end position="214"/>
    </location>
</feature>
<keyword evidence="2 5" id="KW-0812">Transmembrane</keyword>
<evidence type="ECO:0000256" key="2">
    <source>
        <dbReference type="ARBA" id="ARBA00022692"/>
    </source>
</evidence>
<sequence>MTDAAVPGGPAAWAAGGDGVAAAAVWPVLVAPMVLAVFGYGAAAGTAVLRRHVSGVAAVGGLVAPARETVRLLVTQRRTVPGADALLWRLGGAIVPVAAVLAVLVIPVGGRAVSDLSVGVVWFNAMEVLVWAGLWLAGWGANSVWGMAGGYRFLVQGLSYELPHMFALTTAALGAGSLRVSEIVAAQQEQVWFAVVMPVALAVYLVSALAMAFWGPFDQAVGRDIAGGVTAELSGVDLLLARAGRYLLLAAVAAMAVPLFLGGGAGPWLSGWAWSLVKAAVVLALLVWAGHRLPTVRMDRFTEVGWVVLLPATLLQALLVACLILLGWG</sequence>
<keyword evidence="8" id="KW-1185">Reference proteome</keyword>
<feature type="transmembrane region" description="Helical" evidence="6">
    <location>
        <begin position="86"/>
        <end position="108"/>
    </location>
</feature>
<gene>
    <name evidence="7" type="ORF">GCM10022402_30690</name>
</gene>
<comment type="caution">
    <text evidence="7">The sequence shown here is derived from an EMBL/GenBank/DDBJ whole genome shotgun (WGS) entry which is preliminary data.</text>
</comment>